<dbReference type="PANTHER" id="PTHR13966:SF5">
    <property type="entry name" value="ENDONUCLEASE G, MITOCHONDRIAL"/>
    <property type="match status" value="1"/>
</dbReference>
<dbReference type="PROSITE" id="PS01070">
    <property type="entry name" value="NUCLEASE_NON_SPEC"/>
    <property type="match status" value="1"/>
</dbReference>
<dbReference type="GO" id="GO:0006309">
    <property type="term" value="P:apoptotic DNA fragmentation"/>
    <property type="evidence" value="ECO:0007669"/>
    <property type="project" value="TreeGrafter"/>
</dbReference>
<dbReference type="SMART" id="SM00892">
    <property type="entry name" value="Endonuclease_NS"/>
    <property type="match status" value="1"/>
</dbReference>
<feature type="active site" description="Proton acceptor" evidence="8">
    <location>
        <position position="151"/>
    </location>
</feature>
<dbReference type="Gene3D" id="3.40.570.10">
    <property type="entry name" value="Extracellular Endonuclease, subunit A"/>
    <property type="match status" value="1"/>
</dbReference>
<evidence type="ECO:0000256" key="2">
    <source>
        <dbReference type="ARBA" id="ARBA00010052"/>
    </source>
</evidence>
<dbReference type="AlphaFoldDB" id="A0A1B7TIX5"/>
<feature type="binding site" evidence="9">
    <location>
        <position position="183"/>
    </location>
    <ligand>
        <name>Mg(2+)</name>
        <dbReference type="ChEBI" id="CHEBI:18420"/>
        <note>catalytic</note>
    </ligand>
</feature>
<gene>
    <name evidence="14" type="ORF">HANVADRAFT_51142</name>
</gene>
<dbReference type="InterPro" id="IPR020821">
    <property type="entry name" value="ENPP1-3/EXOG-like_nuc-like"/>
</dbReference>
<dbReference type="GO" id="GO:0000014">
    <property type="term" value="F:single-stranded DNA endodeoxyribonuclease activity"/>
    <property type="evidence" value="ECO:0007669"/>
    <property type="project" value="TreeGrafter"/>
</dbReference>
<comment type="cofactor">
    <cofactor evidence="1 10">
        <name>Mg(2+)</name>
        <dbReference type="ChEBI" id="CHEBI:18420"/>
    </cofactor>
</comment>
<dbReference type="CDD" id="cd00091">
    <property type="entry name" value="NUC"/>
    <property type="match status" value="1"/>
</dbReference>
<comment type="similarity">
    <text evidence="2 10">Belongs to the DNA/RNA non-specific endonuclease family.</text>
</comment>
<evidence type="ECO:0000256" key="8">
    <source>
        <dbReference type="PIRSR" id="PIRSR640255-1"/>
    </source>
</evidence>
<dbReference type="InterPro" id="IPR040255">
    <property type="entry name" value="Non-specific_endonuclease"/>
</dbReference>
<evidence type="ECO:0000256" key="1">
    <source>
        <dbReference type="ARBA" id="ARBA00001946"/>
    </source>
</evidence>
<protein>
    <recommendedName>
        <fullName evidence="10">Endonuclease</fullName>
        <ecNumber evidence="10">3.1.30.-</ecNumber>
    </recommendedName>
</protein>
<evidence type="ECO:0000313" key="14">
    <source>
        <dbReference type="EMBL" id="OBA28673.1"/>
    </source>
</evidence>
<feature type="domain" description="DNA/RNA non-specific endonuclease/pyrophosphatase/phosphodiesterase" evidence="13">
    <location>
        <begin position="86"/>
        <end position="306"/>
    </location>
</feature>
<evidence type="ECO:0000256" key="3">
    <source>
        <dbReference type="ARBA" id="ARBA00022722"/>
    </source>
</evidence>
<feature type="domain" description="ENPP1-3/EXOG-like endonuclease/phosphodiesterase" evidence="12">
    <location>
        <begin position="87"/>
        <end position="306"/>
    </location>
</feature>
<dbReference type="GO" id="GO:0005743">
    <property type="term" value="C:mitochondrial inner membrane"/>
    <property type="evidence" value="ECO:0007669"/>
    <property type="project" value="TreeGrafter"/>
</dbReference>
<evidence type="ECO:0000256" key="4">
    <source>
        <dbReference type="ARBA" id="ARBA00022723"/>
    </source>
</evidence>
<evidence type="ECO:0000313" key="15">
    <source>
        <dbReference type="Proteomes" id="UP000092321"/>
    </source>
</evidence>
<keyword evidence="7" id="KW-0460">Magnesium</keyword>
<name>A0A1B7TIX5_9ASCO</name>
<sequence>MSTVLNLKILSGCIASTGIASYFLGFPSKQPAPAPNIPNPTGDSSKLPSPPNGNNRNELYNPAADLTPSEYFKIGGFPGPLFDISQHNEFITCYDRERRIPKWVVEHITRAQLKLKLGDRKNSNFKEDQTIPLKYRSLLKDYFRSGYDRGHMAPAANNKHGQNNMDDTFLLTNMAPQVGDGFNRDYWAHLENFCRDLALNDFESIRIVTGPLFLPKLNEQTGKYEVKYEVVGNPPNISVPTHFYKIILAEKPTSFRPGSSDDVYVAAFVLPNDRIPNEIPLTEFKTPVEAIERSSGLTLLSNKNNKKVLKDLCSSVKCQMVIRTFNNNMKSLPGK</sequence>
<dbReference type="GO" id="GO:0005634">
    <property type="term" value="C:nucleus"/>
    <property type="evidence" value="ECO:0007669"/>
    <property type="project" value="TreeGrafter"/>
</dbReference>
<evidence type="ECO:0000256" key="6">
    <source>
        <dbReference type="ARBA" id="ARBA00022801"/>
    </source>
</evidence>
<evidence type="ECO:0000256" key="7">
    <source>
        <dbReference type="ARBA" id="ARBA00022842"/>
    </source>
</evidence>
<dbReference type="OrthoDB" id="5418055at2759"/>
<evidence type="ECO:0000256" key="9">
    <source>
        <dbReference type="PIRSR" id="PIRSR640255-2"/>
    </source>
</evidence>
<keyword evidence="3 10" id="KW-0540">Nuclease</keyword>
<dbReference type="InterPro" id="IPR001604">
    <property type="entry name" value="Endo_G_ENPP1-like_dom"/>
</dbReference>
<accession>A0A1B7TIX5</accession>
<dbReference type="InterPro" id="IPR044925">
    <property type="entry name" value="His-Me_finger_sf"/>
</dbReference>
<dbReference type="Pfam" id="PF01223">
    <property type="entry name" value="Endonuclease_NS"/>
    <property type="match status" value="1"/>
</dbReference>
<dbReference type="SMART" id="SM00477">
    <property type="entry name" value="NUC"/>
    <property type="match status" value="1"/>
</dbReference>
<keyword evidence="4 9" id="KW-0479">Metal-binding</keyword>
<evidence type="ECO:0000256" key="11">
    <source>
        <dbReference type="SAM" id="MobiDB-lite"/>
    </source>
</evidence>
<dbReference type="PANTHER" id="PTHR13966">
    <property type="entry name" value="ENDONUCLEASE RELATED"/>
    <property type="match status" value="1"/>
</dbReference>
<dbReference type="EMBL" id="LXPE01000002">
    <property type="protein sequence ID" value="OBA28673.1"/>
    <property type="molecule type" value="Genomic_DNA"/>
</dbReference>
<dbReference type="GO" id="GO:0004521">
    <property type="term" value="F:RNA endonuclease activity"/>
    <property type="evidence" value="ECO:0007669"/>
    <property type="project" value="TreeGrafter"/>
</dbReference>
<dbReference type="GO" id="GO:0046872">
    <property type="term" value="F:metal ion binding"/>
    <property type="evidence" value="ECO:0007669"/>
    <property type="project" value="UniProtKB-KW"/>
</dbReference>
<evidence type="ECO:0000256" key="5">
    <source>
        <dbReference type="ARBA" id="ARBA00022759"/>
    </source>
</evidence>
<dbReference type="Proteomes" id="UP000092321">
    <property type="component" value="Unassembled WGS sequence"/>
</dbReference>
<feature type="compositionally biased region" description="Polar residues" evidence="11">
    <location>
        <begin position="39"/>
        <end position="58"/>
    </location>
</feature>
<dbReference type="InterPro" id="IPR018524">
    <property type="entry name" value="DNA/RNA_endonuclease_AS"/>
</dbReference>
<reference evidence="15" key="1">
    <citation type="journal article" date="2016" name="Proc. Natl. Acad. Sci. U.S.A.">
        <title>Comparative genomics of biotechnologically important yeasts.</title>
        <authorList>
            <person name="Riley R."/>
            <person name="Haridas S."/>
            <person name="Wolfe K.H."/>
            <person name="Lopes M.R."/>
            <person name="Hittinger C.T."/>
            <person name="Goeker M."/>
            <person name="Salamov A.A."/>
            <person name="Wisecaver J.H."/>
            <person name="Long T.M."/>
            <person name="Calvey C.H."/>
            <person name="Aerts A.L."/>
            <person name="Barry K.W."/>
            <person name="Choi C."/>
            <person name="Clum A."/>
            <person name="Coughlan A.Y."/>
            <person name="Deshpande S."/>
            <person name="Douglass A.P."/>
            <person name="Hanson S.J."/>
            <person name="Klenk H.-P."/>
            <person name="LaButti K.M."/>
            <person name="Lapidus A."/>
            <person name="Lindquist E.A."/>
            <person name="Lipzen A.M."/>
            <person name="Meier-Kolthoff J.P."/>
            <person name="Ohm R.A."/>
            <person name="Otillar R.P."/>
            <person name="Pangilinan J.L."/>
            <person name="Peng Y."/>
            <person name="Rokas A."/>
            <person name="Rosa C.A."/>
            <person name="Scheuner C."/>
            <person name="Sibirny A.A."/>
            <person name="Slot J.C."/>
            <person name="Stielow J.B."/>
            <person name="Sun H."/>
            <person name="Kurtzman C.P."/>
            <person name="Blackwell M."/>
            <person name="Grigoriev I.V."/>
            <person name="Jeffries T.W."/>
        </authorList>
    </citation>
    <scope>NUCLEOTIDE SEQUENCE [LARGE SCALE GENOMIC DNA]</scope>
    <source>
        <strain evidence="15">NRRL Y-1626</strain>
    </source>
</reference>
<proteinExistence type="inferred from homology"/>
<dbReference type="InterPro" id="IPR044929">
    <property type="entry name" value="DNA/RNA_non-sp_Endonuclease_sf"/>
</dbReference>
<keyword evidence="5 10" id="KW-0255">Endonuclease</keyword>
<evidence type="ECO:0000256" key="10">
    <source>
        <dbReference type="RuleBase" id="RU366055"/>
    </source>
</evidence>
<feature type="region of interest" description="Disordered" evidence="11">
    <location>
        <begin position="33"/>
        <end position="58"/>
    </location>
</feature>
<evidence type="ECO:0000259" key="13">
    <source>
        <dbReference type="SMART" id="SM00892"/>
    </source>
</evidence>
<dbReference type="SUPFAM" id="SSF54060">
    <property type="entry name" value="His-Me finger endonucleases"/>
    <property type="match status" value="1"/>
</dbReference>
<organism evidence="14 15">
    <name type="scientific">Hanseniaspora valbyensis NRRL Y-1626</name>
    <dbReference type="NCBI Taxonomy" id="766949"/>
    <lineage>
        <taxon>Eukaryota</taxon>
        <taxon>Fungi</taxon>
        <taxon>Dikarya</taxon>
        <taxon>Ascomycota</taxon>
        <taxon>Saccharomycotina</taxon>
        <taxon>Saccharomycetes</taxon>
        <taxon>Saccharomycodales</taxon>
        <taxon>Saccharomycodaceae</taxon>
        <taxon>Hanseniaspora</taxon>
    </lineage>
</organism>
<comment type="caution">
    <text evidence="14">The sequence shown here is derived from an EMBL/GenBank/DDBJ whole genome shotgun (WGS) entry which is preliminary data.</text>
</comment>
<dbReference type="EC" id="3.1.30.-" evidence="10"/>
<dbReference type="GO" id="GO:0003676">
    <property type="term" value="F:nucleic acid binding"/>
    <property type="evidence" value="ECO:0007669"/>
    <property type="project" value="InterPro"/>
</dbReference>
<evidence type="ECO:0000259" key="12">
    <source>
        <dbReference type="SMART" id="SM00477"/>
    </source>
</evidence>
<keyword evidence="15" id="KW-1185">Reference proteome</keyword>
<keyword evidence="6 10" id="KW-0378">Hydrolase</keyword>